<dbReference type="Proteomes" id="UP000886998">
    <property type="component" value="Unassembled WGS sequence"/>
</dbReference>
<evidence type="ECO:0000313" key="2">
    <source>
        <dbReference type="Proteomes" id="UP000886998"/>
    </source>
</evidence>
<dbReference type="AlphaFoldDB" id="A0A8X6WQ62"/>
<reference evidence="1" key="1">
    <citation type="submission" date="2020-08" db="EMBL/GenBank/DDBJ databases">
        <title>Multicomponent nature underlies the extraordinary mechanical properties of spider dragline silk.</title>
        <authorList>
            <person name="Kono N."/>
            <person name="Nakamura H."/>
            <person name="Mori M."/>
            <person name="Yoshida Y."/>
            <person name="Ohtoshi R."/>
            <person name="Malay A.D."/>
            <person name="Moran D.A.P."/>
            <person name="Tomita M."/>
            <person name="Numata K."/>
            <person name="Arakawa K."/>
        </authorList>
    </citation>
    <scope>NUCLEOTIDE SEQUENCE</scope>
</reference>
<protein>
    <submittedName>
        <fullName evidence="1">Uncharacterized protein</fullName>
    </submittedName>
</protein>
<name>A0A8X6WQ62_9ARAC</name>
<organism evidence="1 2">
    <name type="scientific">Trichonephila inaurata madagascariensis</name>
    <dbReference type="NCBI Taxonomy" id="2747483"/>
    <lineage>
        <taxon>Eukaryota</taxon>
        <taxon>Metazoa</taxon>
        <taxon>Ecdysozoa</taxon>
        <taxon>Arthropoda</taxon>
        <taxon>Chelicerata</taxon>
        <taxon>Arachnida</taxon>
        <taxon>Araneae</taxon>
        <taxon>Araneomorphae</taxon>
        <taxon>Entelegynae</taxon>
        <taxon>Araneoidea</taxon>
        <taxon>Nephilidae</taxon>
        <taxon>Trichonephila</taxon>
        <taxon>Trichonephila inaurata</taxon>
    </lineage>
</organism>
<evidence type="ECO:0000313" key="1">
    <source>
        <dbReference type="EMBL" id="GFY39264.1"/>
    </source>
</evidence>
<keyword evidence="2" id="KW-1185">Reference proteome</keyword>
<proteinExistence type="predicted"/>
<accession>A0A8X6WQ62</accession>
<dbReference type="EMBL" id="BMAV01001302">
    <property type="protein sequence ID" value="GFY39264.1"/>
    <property type="molecule type" value="Genomic_DNA"/>
</dbReference>
<gene>
    <name evidence="1" type="ORF">TNIN_52241</name>
</gene>
<sequence>MDCHALIKTNGFPTFSVAVRCLVSANDLANTAGYHIQISLHLIDDLQEKVKPQNSKRPDVIIEVLQRSVFPPMMSGRDHQGNTNIH</sequence>
<comment type="caution">
    <text evidence="1">The sequence shown here is derived from an EMBL/GenBank/DDBJ whole genome shotgun (WGS) entry which is preliminary data.</text>
</comment>